<dbReference type="AlphaFoldDB" id="Q86DN5"/>
<dbReference type="EMBL" id="AY138137">
    <property type="protein sequence ID" value="AAN23849.1"/>
    <property type="molecule type" value="mRNA"/>
</dbReference>
<proteinExistence type="evidence at transcript level"/>
<protein>
    <submittedName>
        <fullName evidence="1">Mitochondrial malate dehydrogenase</fullName>
    </submittedName>
</protein>
<gene>
    <name evidence="1" type="primary">Mdh</name>
</gene>
<name>Q86DN5_CEPNE</name>
<organism evidence="1">
    <name type="scientific">Cepaea nemoralis</name>
    <name type="common">Banded wood snail</name>
    <dbReference type="NCBI Taxonomy" id="28835"/>
    <lineage>
        <taxon>Eukaryota</taxon>
        <taxon>Metazoa</taxon>
        <taxon>Spiralia</taxon>
        <taxon>Lophotrochozoa</taxon>
        <taxon>Mollusca</taxon>
        <taxon>Gastropoda</taxon>
        <taxon>Heterobranchia</taxon>
        <taxon>Euthyneura</taxon>
        <taxon>Panpulmonata</taxon>
        <taxon>Eupulmonata</taxon>
        <taxon>Stylommatophora</taxon>
        <taxon>Helicina</taxon>
        <taxon>Helicoidea</taxon>
        <taxon>Helicidae</taxon>
        <taxon>Cepaea</taxon>
    </lineage>
</organism>
<feature type="non-terminal residue" evidence="1">
    <location>
        <position position="1"/>
    </location>
</feature>
<reference evidence="1" key="1">
    <citation type="journal article" date="2004" name="J. Mol. Evol.">
        <title>Genetic variation in a cline in a living intertidal snail arose in the Neogastropoda over 100 million years ago.</title>
        <authorList>
            <person name="Kirby R.R."/>
        </authorList>
    </citation>
    <scope>NUCLEOTIDE SEQUENCE</scope>
</reference>
<evidence type="ECO:0000313" key="1">
    <source>
        <dbReference type="EMBL" id="AAN23849.1"/>
    </source>
</evidence>
<accession>Q86DN5</accession>
<sequence length="30" mass="3057">DLFNTNASIVANLVDAVAQSSPKAIIGIIT</sequence>
<feature type="non-terminal residue" evidence="1">
    <location>
        <position position="30"/>
    </location>
</feature>
<dbReference type="Gene3D" id="3.40.50.720">
    <property type="entry name" value="NAD(P)-binding Rossmann-like Domain"/>
    <property type="match status" value="1"/>
</dbReference>